<dbReference type="SUPFAM" id="SSF51905">
    <property type="entry name" value="FAD/NAD(P)-binding domain"/>
    <property type="match status" value="1"/>
</dbReference>
<evidence type="ECO:0000256" key="2">
    <source>
        <dbReference type="ARBA" id="ARBA00022630"/>
    </source>
</evidence>
<comment type="cofactor">
    <cofactor evidence="1">
        <name>FAD</name>
        <dbReference type="ChEBI" id="CHEBI:57692"/>
    </cofactor>
</comment>
<dbReference type="InterPro" id="IPR023753">
    <property type="entry name" value="FAD/NAD-binding_dom"/>
</dbReference>
<evidence type="ECO:0000313" key="7">
    <source>
        <dbReference type="Proteomes" id="UP000248706"/>
    </source>
</evidence>
<dbReference type="Gene3D" id="3.50.50.60">
    <property type="entry name" value="FAD/NAD(P)-binding domain"/>
    <property type="match status" value="2"/>
</dbReference>
<dbReference type="PANTHER" id="PTHR43429">
    <property type="entry name" value="PYRIDINE NUCLEOTIDE-DISULFIDE OXIDOREDUCTASE DOMAIN-CONTAINING"/>
    <property type="match status" value="1"/>
</dbReference>
<dbReference type="OrthoDB" id="9802028at2"/>
<protein>
    <submittedName>
        <fullName evidence="6">Pyridine nucleotide-disulfide oxidoreductase</fullName>
    </submittedName>
</protein>
<name>A0A328VCU7_9CHLR</name>
<dbReference type="RefSeq" id="WP_112428142.1">
    <property type="nucleotide sequence ID" value="NZ_MCIF01000002.1"/>
</dbReference>
<dbReference type="PRINTS" id="PR00368">
    <property type="entry name" value="FADPNR"/>
</dbReference>
<dbReference type="GO" id="GO:0016491">
    <property type="term" value="F:oxidoreductase activity"/>
    <property type="evidence" value="ECO:0007669"/>
    <property type="project" value="InterPro"/>
</dbReference>
<dbReference type="InterPro" id="IPR041575">
    <property type="entry name" value="Rubredoxin_C"/>
</dbReference>
<proteinExistence type="predicted"/>
<evidence type="ECO:0000256" key="3">
    <source>
        <dbReference type="ARBA" id="ARBA00022827"/>
    </source>
</evidence>
<keyword evidence="7" id="KW-1185">Reference proteome</keyword>
<sequence>MTTHEKRYVIIGNGIAGTTAAETLRKLDPNCSIHLITNEPYPLYNRVSLPRFLQGVLPEQKVMMRDFAWHEQRRISLLTETLVTEVNTDERIVVTERGQHFPYDALLIASGGWAKPLQVPGAAGTKHIYNFVTLDDTKTIIARILESRTALAYGGSFISYELCDGFAMRKLETTWLMRGPYWLRNCLDPEGGEIVDAIARRFGVNVIHGDEIAEVVARDGVPAYVKTKQGREIQADIIGVGLGITLNTAFLKGTPIEVRTGVVVNEYLETNVPHVYAAGDVAEFYDPTIGRHHTMGTWDNALAHGRIAAINMAGGHEPYVDVPTYTSPLFDVNIAVIGTAESNNPELESISLREPGEKGHENYRKLFLRENRLVGAIMIGSPKGRRKLVELIKNQQLLASPTEREAVLALK</sequence>
<dbReference type="Proteomes" id="UP000248706">
    <property type="component" value="Unassembled WGS sequence"/>
</dbReference>
<accession>A0A328VCU7</accession>
<keyword evidence="2" id="KW-0285">Flavoprotein</keyword>
<reference evidence="6 7" key="1">
    <citation type="submission" date="2016-08" db="EMBL/GenBank/DDBJ databases">
        <title>Analysis of Carbohydrate Active Enzymes in Thermogemmatispora T81 Reveals Carbohydrate Degradation Ability.</title>
        <authorList>
            <person name="Tomazini A."/>
            <person name="Lal S."/>
            <person name="Stott M."/>
            <person name="Henrissat B."/>
            <person name="Polikarpov I."/>
            <person name="Sparling R."/>
            <person name="Levin D.B."/>
        </authorList>
    </citation>
    <scope>NUCLEOTIDE SEQUENCE [LARGE SCALE GENOMIC DNA]</scope>
    <source>
        <strain evidence="6 7">T81</strain>
    </source>
</reference>
<dbReference type="Pfam" id="PF18267">
    <property type="entry name" value="Rubredoxin_C"/>
    <property type="match status" value="1"/>
</dbReference>
<gene>
    <name evidence="6" type="ORF">A4R35_07760</name>
</gene>
<dbReference type="PRINTS" id="PR00411">
    <property type="entry name" value="PNDRDTASEI"/>
</dbReference>
<dbReference type="AlphaFoldDB" id="A0A328VCU7"/>
<feature type="domain" description="FAD/NAD(P)-binding" evidence="4">
    <location>
        <begin position="7"/>
        <end position="305"/>
    </location>
</feature>
<feature type="domain" description="NADH-rubredoxin oxidoreductase C-terminal" evidence="5">
    <location>
        <begin position="330"/>
        <end position="395"/>
    </location>
</feature>
<evidence type="ECO:0000256" key="1">
    <source>
        <dbReference type="ARBA" id="ARBA00001974"/>
    </source>
</evidence>
<organism evidence="6 7">
    <name type="scientific">Thermogemmatispora tikiterensis</name>
    <dbReference type="NCBI Taxonomy" id="1825093"/>
    <lineage>
        <taxon>Bacteria</taxon>
        <taxon>Bacillati</taxon>
        <taxon>Chloroflexota</taxon>
        <taxon>Ktedonobacteria</taxon>
        <taxon>Thermogemmatisporales</taxon>
        <taxon>Thermogemmatisporaceae</taxon>
        <taxon>Thermogemmatispora</taxon>
    </lineage>
</organism>
<evidence type="ECO:0000259" key="4">
    <source>
        <dbReference type="Pfam" id="PF07992"/>
    </source>
</evidence>
<keyword evidence="3" id="KW-0274">FAD</keyword>
<dbReference type="PANTHER" id="PTHR43429:SF3">
    <property type="entry name" value="NITRITE REDUCTASE [NAD(P)H]"/>
    <property type="match status" value="1"/>
</dbReference>
<dbReference type="Gene3D" id="3.30.390.30">
    <property type="match status" value="1"/>
</dbReference>
<evidence type="ECO:0000313" key="6">
    <source>
        <dbReference type="EMBL" id="RAQ95427.1"/>
    </source>
</evidence>
<dbReference type="InterPro" id="IPR016156">
    <property type="entry name" value="FAD/NAD-linked_Rdtase_dimer_sf"/>
</dbReference>
<dbReference type="InterPro" id="IPR036188">
    <property type="entry name" value="FAD/NAD-bd_sf"/>
</dbReference>
<evidence type="ECO:0000259" key="5">
    <source>
        <dbReference type="Pfam" id="PF18267"/>
    </source>
</evidence>
<dbReference type="EMBL" id="MCIF01000002">
    <property type="protein sequence ID" value="RAQ95427.1"/>
    <property type="molecule type" value="Genomic_DNA"/>
</dbReference>
<dbReference type="Pfam" id="PF07992">
    <property type="entry name" value="Pyr_redox_2"/>
    <property type="match status" value="1"/>
</dbReference>
<comment type="caution">
    <text evidence="6">The sequence shown here is derived from an EMBL/GenBank/DDBJ whole genome shotgun (WGS) entry which is preliminary data.</text>
</comment>
<dbReference type="InterPro" id="IPR050260">
    <property type="entry name" value="FAD-bd_OxRdtase"/>
</dbReference>